<evidence type="ECO:0000256" key="1">
    <source>
        <dbReference type="ARBA" id="ARBA00022491"/>
    </source>
</evidence>
<sequence length="283" mass="32508">MNTNDNSDNPGFKHYRIGDFAKFCGVTSDFLKHYEEAGLINVVQRESGYRYYPFDQSARIIEYMRLRNYGVTVKEMQGVLKGGAEDAFALLDDKAQAIRETVRRLDGLLEEHERLAAWYAKRKEKPVDWEIREVEPYCFLPHTNSQSFRKDERIYQLVRTWGMWLPVVKSALTIEPSLLRDNPESLHWGFAVPASLLERYGLPVNDAVETLQFGKALVFHFNELEGAFNMADVVAGRHPAFEPVRELGFHVTGTGLLINEMKFQNDEKGLNMGTGRFIIPIAR</sequence>
<dbReference type="Pfam" id="PF13411">
    <property type="entry name" value="MerR_1"/>
    <property type="match status" value="1"/>
</dbReference>
<dbReference type="PANTHER" id="PTHR30204:SF69">
    <property type="entry name" value="MERR-FAMILY TRANSCRIPTIONAL REGULATOR"/>
    <property type="match status" value="1"/>
</dbReference>
<keyword evidence="2" id="KW-0805">Transcription regulation</keyword>
<reference evidence="6 7" key="1">
    <citation type="journal article" date="2021" name="Sci. Rep.">
        <title>The distribution of antibiotic resistance genes in chicken gut microbiota commensals.</title>
        <authorList>
            <person name="Juricova H."/>
            <person name="Matiasovicova J."/>
            <person name="Kubasova T."/>
            <person name="Cejkova D."/>
            <person name="Rychlik I."/>
        </authorList>
    </citation>
    <scope>NUCLEOTIDE SEQUENCE [LARGE SCALE GENOMIC DNA]</scope>
    <source>
        <strain evidence="6 7">An829</strain>
    </source>
</reference>
<accession>A0ABS2DTK4</accession>
<organism evidence="6 7">
    <name type="scientific">Sutterella massiliensis</name>
    <dbReference type="NCBI Taxonomy" id="1816689"/>
    <lineage>
        <taxon>Bacteria</taxon>
        <taxon>Pseudomonadati</taxon>
        <taxon>Pseudomonadota</taxon>
        <taxon>Betaproteobacteria</taxon>
        <taxon>Burkholderiales</taxon>
        <taxon>Sutterellaceae</taxon>
        <taxon>Sutterella</taxon>
    </lineage>
</organism>
<evidence type="ECO:0000259" key="5">
    <source>
        <dbReference type="PROSITE" id="PS50937"/>
    </source>
</evidence>
<comment type="caution">
    <text evidence="6">The sequence shown here is derived from an EMBL/GenBank/DDBJ whole genome shotgun (WGS) entry which is preliminary data.</text>
</comment>
<keyword evidence="1" id="KW-0678">Repressor</keyword>
<dbReference type="SUPFAM" id="SSF46955">
    <property type="entry name" value="Putative DNA-binding domain"/>
    <property type="match status" value="1"/>
</dbReference>
<proteinExistence type="predicted"/>
<dbReference type="InterPro" id="IPR000551">
    <property type="entry name" value="MerR-type_HTH_dom"/>
</dbReference>
<evidence type="ECO:0000256" key="4">
    <source>
        <dbReference type="ARBA" id="ARBA00023163"/>
    </source>
</evidence>
<dbReference type="PROSITE" id="PS50937">
    <property type="entry name" value="HTH_MERR_2"/>
    <property type="match status" value="1"/>
</dbReference>
<evidence type="ECO:0000256" key="3">
    <source>
        <dbReference type="ARBA" id="ARBA00023125"/>
    </source>
</evidence>
<dbReference type="EMBL" id="JACJJC010000012">
    <property type="protein sequence ID" value="MBM6704472.1"/>
    <property type="molecule type" value="Genomic_DNA"/>
</dbReference>
<dbReference type="InterPro" id="IPR047057">
    <property type="entry name" value="MerR_fam"/>
</dbReference>
<keyword evidence="4" id="KW-0804">Transcription</keyword>
<name>A0ABS2DTK4_9BURK</name>
<dbReference type="Gene3D" id="1.10.1660.10">
    <property type="match status" value="1"/>
</dbReference>
<dbReference type="Proteomes" id="UP000715095">
    <property type="component" value="Unassembled WGS sequence"/>
</dbReference>
<protein>
    <submittedName>
        <fullName evidence="6">MerR family transcriptional regulator</fullName>
    </submittedName>
</protein>
<keyword evidence="7" id="KW-1185">Reference proteome</keyword>
<gene>
    <name evidence="6" type="ORF">H6A60_08260</name>
</gene>
<dbReference type="PANTHER" id="PTHR30204">
    <property type="entry name" value="REDOX-CYCLING DRUG-SENSING TRANSCRIPTIONAL ACTIVATOR SOXR"/>
    <property type="match status" value="1"/>
</dbReference>
<dbReference type="CDD" id="cd00592">
    <property type="entry name" value="HTH_MerR-like"/>
    <property type="match status" value="1"/>
</dbReference>
<evidence type="ECO:0000256" key="2">
    <source>
        <dbReference type="ARBA" id="ARBA00023015"/>
    </source>
</evidence>
<dbReference type="InterPro" id="IPR009061">
    <property type="entry name" value="DNA-bd_dom_put_sf"/>
</dbReference>
<feature type="domain" description="HTH merR-type" evidence="5">
    <location>
        <begin position="14"/>
        <end position="82"/>
    </location>
</feature>
<evidence type="ECO:0000313" key="7">
    <source>
        <dbReference type="Proteomes" id="UP000715095"/>
    </source>
</evidence>
<dbReference type="SMART" id="SM00422">
    <property type="entry name" value="HTH_MERR"/>
    <property type="match status" value="1"/>
</dbReference>
<dbReference type="RefSeq" id="WP_205103339.1">
    <property type="nucleotide sequence ID" value="NZ_JACJJC010000012.1"/>
</dbReference>
<evidence type="ECO:0000313" key="6">
    <source>
        <dbReference type="EMBL" id="MBM6704472.1"/>
    </source>
</evidence>
<keyword evidence="3" id="KW-0238">DNA-binding</keyword>